<dbReference type="Gene3D" id="3.40.720.10">
    <property type="entry name" value="Alkaline Phosphatase, subunit A"/>
    <property type="match status" value="1"/>
</dbReference>
<sequence>MKKTQILALLFITVSFIAQGQQSKKNNSKNPGKPNIIVIVADDVGIWNISAYHRGMMGGRTPNIDLIASEGALFTDYYGQQSCTAGRAALILGQSPFRTGLLKVGLPGAKQGVQVGDPTIADLLKTQGYATAQVGKNHLGDRNEFLPTVHGFDEFFGNLYHLNSEEEPEDPDYPKDPAFHAKFGPRGVLDCKAVEKDDPTVDPRFGKVGKQTIKDTGPLTKKRMETAEEELLPRSLDFIDRSVKANKPFFLWHNTTRMHVWTHLSPKWANKSGFGLFADGMMELDYNVGEILKKLDDLGIAENTILVFTSDNGAEMFSWPDGGMVPFKGEKGTTFEGGFRVPCVVRWPGTIKPNTIVNEIMSHEDWMPTFLAAAGKPNVKEELLTGFKAGDKTFKNHLDGYNFLPYFKGQEKESPRKEIFYFDDNGNLNALRYENWKIEFNWIDGNLFTGKRTGMNVPLVVNLRQDPFEKAPFESDMYRRWAAEKLWTLVPAQVIAGQFVQSFKDYPPSQKSGSMNLDVIMQLLSNGASGGGK</sequence>
<dbReference type="InterPro" id="IPR052701">
    <property type="entry name" value="GAG_Ulvan_Degrading_Sulfatases"/>
</dbReference>
<feature type="chain" id="PRO_5046778714" evidence="1">
    <location>
        <begin position="21"/>
        <end position="533"/>
    </location>
</feature>
<feature type="domain" description="Sulfatase N-terminal" evidence="2">
    <location>
        <begin position="34"/>
        <end position="375"/>
    </location>
</feature>
<dbReference type="SUPFAM" id="SSF53649">
    <property type="entry name" value="Alkaline phosphatase-like"/>
    <property type="match status" value="1"/>
</dbReference>
<keyword evidence="1" id="KW-0732">Signal</keyword>
<proteinExistence type="predicted"/>
<gene>
    <name evidence="3" type="ORF">KHA90_23600</name>
</gene>
<evidence type="ECO:0000259" key="2">
    <source>
        <dbReference type="Pfam" id="PF00884"/>
    </source>
</evidence>
<dbReference type="RefSeq" id="WP_213307688.1">
    <property type="nucleotide sequence ID" value="NZ_JAGYVZ010000040.1"/>
</dbReference>
<dbReference type="Proteomes" id="UP000722625">
    <property type="component" value="Unassembled WGS sequence"/>
</dbReference>
<dbReference type="PANTHER" id="PTHR43751:SF2">
    <property type="entry name" value="SULFATASE N-TERMINAL DOMAIN-CONTAINING PROTEIN"/>
    <property type="match status" value="1"/>
</dbReference>
<reference evidence="3 4" key="1">
    <citation type="journal article" date="2018" name="Int. J. Syst. Evol. Microbiol.">
        <title>Flavobacterium chryseum sp. nov. and Flavobacterium psychroterrae sp. nov., novel environmental bacteria isolated from Antarctica.</title>
        <authorList>
            <person name="Kralova S."/>
            <person name="Svec P."/>
            <person name="Busse H.J."/>
            <person name="Stankova E."/>
            <person name="Vaczi P."/>
            <person name="Sedlacek I."/>
        </authorList>
    </citation>
    <scope>NUCLEOTIDE SEQUENCE [LARGE SCALE GENOMIC DNA]</scope>
    <source>
        <strain evidence="3 4">CCM 8827</strain>
    </source>
</reference>
<organism evidence="3 4">
    <name type="scientific">Flavobacterium psychroterrae</name>
    <dbReference type="NCBI Taxonomy" id="2133767"/>
    <lineage>
        <taxon>Bacteria</taxon>
        <taxon>Pseudomonadati</taxon>
        <taxon>Bacteroidota</taxon>
        <taxon>Flavobacteriia</taxon>
        <taxon>Flavobacteriales</taxon>
        <taxon>Flavobacteriaceae</taxon>
        <taxon>Flavobacterium</taxon>
    </lineage>
</organism>
<dbReference type="Pfam" id="PF00884">
    <property type="entry name" value="Sulfatase"/>
    <property type="match status" value="1"/>
</dbReference>
<dbReference type="CDD" id="cd16142">
    <property type="entry name" value="ARS_like"/>
    <property type="match status" value="1"/>
</dbReference>
<protein>
    <submittedName>
        <fullName evidence="3">Arylsulfatase</fullName>
    </submittedName>
</protein>
<evidence type="ECO:0000313" key="4">
    <source>
        <dbReference type="Proteomes" id="UP000722625"/>
    </source>
</evidence>
<name>A0ABS5PID9_9FLAO</name>
<dbReference type="InterPro" id="IPR000917">
    <property type="entry name" value="Sulfatase_N"/>
</dbReference>
<evidence type="ECO:0000313" key="3">
    <source>
        <dbReference type="EMBL" id="MBS7233996.1"/>
    </source>
</evidence>
<evidence type="ECO:0000256" key="1">
    <source>
        <dbReference type="SAM" id="SignalP"/>
    </source>
</evidence>
<dbReference type="InterPro" id="IPR017850">
    <property type="entry name" value="Alkaline_phosphatase_core_sf"/>
</dbReference>
<keyword evidence="4" id="KW-1185">Reference proteome</keyword>
<dbReference type="Gene3D" id="3.30.1120.10">
    <property type="match status" value="1"/>
</dbReference>
<dbReference type="PANTHER" id="PTHR43751">
    <property type="entry name" value="SULFATASE"/>
    <property type="match status" value="1"/>
</dbReference>
<comment type="caution">
    <text evidence="3">The sequence shown here is derived from an EMBL/GenBank/DDBJ whole genome shotgun (WGS) entry which is preliminary data.</text>
</comment>
<dbReference type="EMBL" id="JAGYVZ010000040">
    <property type="protein sequence ID" value="MBS7233996.1"/>
    <property type="molecule type" value="Genomic_DNA"/>
</dbReference>
<accession>A0ABS5PID9</accession>
<feature type="signal peptide" evidence="1">
    <location>
        <begin position="1"/>
        <end position="20"/>
    </location>
</feature>